<dbReference type="PANTHER" id="PTHR33164">
    <property type="entry name" value="TRANSCRIPTIONAL REGULATOR, MARR FAMILY"/>
    <property type="match status" value="1"/>
</dbReference>
<gene>
    <name evidence="2" type="ORF">ACFQ16_19420</name>
</gene>
<keyword evidence="3" id="KW-1185">Reference proteome</keyword>
<feature type="domain" description="HTH marR-type" evidence="1">
    <location>
        <begin position="13"/>
        <end position="142"/>
    </location>
</feature>
<reference evidence="3" key="1">
    <citation type="journal article" date="2019" name="Int. J. Syst. Evol. Microbiol.">
        <title>The Global Catalogue of Microorganisms (GCM) 10K type strain sequencing project: providing services to taxonomists for standard genome sequencing and annotation.</title>
        <authorList>
            <consortium name="The Broad Institute Genomics Platform"/>
            <consortium name="The Broad Institute Genome Sequencing Center for Infectious Disease"/>
            <person name="Wu L."/>
            <person name="Ma J."/>
        </authorList>
    </citation>
    <scope>NUCLEOTIDE SEQUENCE [LARGE SCALE GENOMIC DNA]</scope>
    <source>
        <strain evidence="3">CCUG 56401</strain>
    </source>
</reference>
<evidence type="ECO:0000313" key="2">
    <source>
        <dbReference type="EMBL" id="MFD0921919.1"/>
    </source>
</evidence>
<evidence type="ECO:0000259" key="1">
    <source>
        <dbReference type="PROSITE" id="PS50995"/>
    </source>
</evidence>
<dbReference type="EMBL" id="JBHTIW010000016">
    <property type="protein sequence ID" value="MFD0921919.1"/>
    <property type="molecule type" value="Genomic_DNA"/>
</dbReference>
<dbReference type="InterPro" id="IPR036390">
    <property type="entry name" value="WH_DNA-bd_sf"/>
</dbReference>
<dbReference type="Pfam" id="PF12802">
    <property type="entry name" value="MarR_2"/>
    <property type="match status" value="1"/>
</dbReference>
<organism evidence="2 3">
    <name type="scientific">Saccharopolyspora rosea</name>
    <dbReference type="NCBI Taxonomy" id="524884"/>
    <lineage>
        <taxon>Bacteria</taxon>
        <taxon>Bacillati</taxon>
        <taxon>Actinomycetota</taxon>
        <taxon>Actinomycetes</taxon>
        <taxon>Pseudonocardiales</taxon>
        <taxon>Pseudonocardiaceae</taxon>
        <taxon>Saccharopolyspora</taxon>
    </lineage>
</organism>
<dbReference type="SMART" id="SM00347">
    <property type="entry name" value="HTH_MARR"/>
    <property type="match status" value="1"/>
</dbReference>
<dbReference type="PROSITE" id="PS50995">
    <property type="entry name" value="HTH_MARR_2"/>
    <property type="match status" value="1"/>
</dbReference>
<dbReference type="Gene3D" id="1.10.10.10">
    <property type="entry name" value="Winged helix-like DNA-binding domain superfamily/Winged helix DNA-binding domain"/>
    <property type="match status" value="1"/>
</dbReference>
<dbReference type="Proteomes" id="UP001597018">
    <property type="component" value="Unassembled WGS sequence"/>
</dbReference>
<comment type="caution">
    <text evidence="2">The sequence shown here is derived from an EMBL/GenBank/DDBJ whole genome shotgun (WGS) entry which is preliminary data.</text>
</comment>
<evidence type="ECO:0000313" key="3">
    <source>
        <dbReference type="Proteomes" id="UP001597018"/>
    </source>
</evidence>
<dbReference type="SUPFAM" id="SSF46785">
    <property type="entry name" value="Winged helix' DNA-binding domain"/>
    <property type="match status" value="1"/>
</dbReference>
<protein>
    <submittedName>
        <fullName evidence="2">MarR family winged helix-turn-helix transcriptional regulator</fullName>
    </submittedName>
</protein>
<accession>A0ABW3FVR7</accession>
<sequence>MDSSEGRSGEPLTLYLVKRLELVARSLMDAALREHGLTTVQYTALTVLERSGELSSAQLARRSFVTPQSMHDVVSWLQDRGLVQRRRDAENRRVLLISLTEAGREAVRACAPAVDALEERMLAAMHHGEQVVFRECLARGYDALAALAERAPDR</sequence>
<dbReference type="RefSeq" id="WP_263253306.1">
    <property type="nucleotide sequence ID" value="NZ_BAABLT010000051.1"/>
</dbReference>
<dbReference type="InterPro" id="IPR036388">
    <property type="entry name" value="WH-like_DNA-bd_sf"/>
</dbReference>
<name>A0ABW3FVR7_9PSEU</name>
<dbReference type="InterPro" id="IPR039422">
    <property type="entry name" value="MarR/SlyA-like"/>
</dbReference>
<proteinExistence type="predicted"/>
<dbReference type="InterPro" id="IPR000835">
    <property type="entry name" value="HTH_MarR-typ"/>
</dbReference>
<dbReference type="PANTHER" id="PTHR33164:SF43">
    <property type="entry name" value="HTH-TYPE TRANSCRIPTIONAL REPRESSOR YETL"/>
    <property type="match status" value="1"/>
</dbReference>